<dbReference type="Proteomes" id="UP000250998">
    <property type="component" value="Segment"/>
</dbReference>
<dbReference type="KEGG" id="vg:77935632"/>
<keyword evidence="1" id="KW-0472">Membrane</keyword>
<protein>
    <submittedName>
        <fullName evidence="2">Uncharacterized protein</fullName>
    </submittedName>
</protein>
<keyword evidence="3" id="KW-1185">Reference proteome</keyword>
<proteinExistence type="predicted"/>
<feature type="transmembrane region" description="Helical" evidence="1">
    <location>
        <begin position="7"/>
        <end position="25"/>
    </location>
</feature>
<reference evidence="2 3" key="1">
    <citation type="submission" date="2018-05" db="EMBL/GenBank/DDBJ databases">
        <title>Complete genome sequence of phage G17, A novel E. coli O157 phage isolated from cattle in the North-West Province.</title>
        <authorList>
            <person name="Akindolire M.A."/>
            <person name="Ateba C.N."/>
        </authorList>
    </citation>
    <scope>NUCLEOTIDE SEQUENCE [LARGE SCALE GENOMIC DNA]</scope>
</reference>
<accession>A0A2Z4Q1S4</accession>
<keyword evidence="1" id="KW-0812">Transmembrane</keyword>
<keyword evidence="1" id="KW-1133">Transmembrane helix</keyword>
<evidence type="ECO:0000313" key="3">
    <source>
        <dbReference type="Proteomes" id="UP000250998"/>
    </source>
</evidence>
<evidence type="ECO:0000313" key="2">
    <source>
        <dbReference type="EMBL" id="AWY03419.1"/>
    </source>
</evidence>
<evidence type="ECO:0000256" key="1">
    <source>
        <dbReference type="SAM" id="Phobius"/>
    </source>
</evidence>
<dbReference type="GeneID" id="77935632"/>
<dbReference type="RefSeq" id="YP_010659648.1">
    <property type="nucleotide sequence ID" value="NC_070870.1"/>
</dbReference>
<feature type="transmembrane region" description="Helical" evidence="1">
    <location>
        <begin position="37"/>
        <end position="56"/>
    </location>
</feature>
<dbReference type="EMBL" id="MH358458">
    <property type="protein sequence ID" value="AWY03419.1"/>
    <property type="molecule type" value="Genomic_DNA"/>
</dbReference>
<name>A0A2Z4Q1S4_9CAUD</name>
<sequence length="60" mass="6803">MPFTYEVITKVILIVLSGIVLITIVKAHEEKEPLQYYGAYSAACFVLAGWIGYWIYCINS</sequence>
<organism evidence="2 3">
    <name type="scientific">Escherichia phage phi G17</name>
    <dbReference type="NCBI Taxonomy" id="2234086"/>
    <lineage>
        <taxon>Viruses</taxon>
        <taxon>Duplodnaviria</taxon>
        <taxon>Heunggongvirae</taxon>
        <taxon>Uroviricota</taxon>
        <taxon>Caudoviricetes</taxon>
        <taxon>Schitoviridae</taxon>
        <taxon>Enquatrovirinae</taxon>
        <taxon>Gamaleyavirus</taxon>
        <taxon>Gamaleyavirus G17</taxon>
    </lineage>
</organism>